<evidence type="ECO:0000313" key="2">
    <source>
        <dbReference type="EMBL" id="OIW23929.1"/>
    </source>
</evidence>
<evidence type="ECO:0000313" key="3">
    <source>
        <dbReference type="Proteomes" id="UP000182658"/>
    </source>
</evidence>
<sequence>MVGAPPHRAPWYSQGRTGDADCLSYDWLPRVAVLQTAGHLHGHGTTLNPQSGHSPVDGAESDGELLSQKPWMAPVPFSFLNSRAVLFPFLNDFTYLNSDARQDSHGLFAHDTIPATHGKAPFANRQIKVDAKEELSIAASSLRNDEAEYAEYRLKPSPPLHPMYSEEEEVESGEEDAEGEEDDYM</sequence>
<dbReference type="Proteomes" id="UP000182658">
    <property type="component" value="Unassembled WGS sequence"/>
</dbReference>
<feature type="region of interest" description="Disordered" evidence="1">
    <location>
        <begin position="153"/>
        <end position="185"/>
    </location>
</feature>
<gene>
    <name evidence="2" type="ORF">CONLIGDRAFT_649254</name>
</gene>
<dbReference type="InParanoid" id="A0A1J7IS52"/>
<dbReference type="AlphaFoldDB" id="A0A1J7IS52"/>
<name>A0A1J7IS52_9PEZI</name>
<accession>A0A1J7IS52</accession>
<dbReference type="EMBL" id="KV875105">
    <property type="protein sequence ID" value="OIW23929.1"/>
    <property type="molecule type" value="Genomic_DNA"/>
</dbReference>
<reference evidence="2 3" key="1">
    <citation type="submission" date="2016-10" db="EMBL/GenBank/DDBJ databases">
        <title>Draft genome sequence of Coniochaeta ligniaria NRRL30616, a lignocellulolytic fungus for bioabatement of inhibitors in plant biomass hydrolysates.</title>
        <authorList>
            <consortium name="DOE Joint Genome Institute"/>
            <person name="Jimenez D.J."/>
            <person name="Hector R.E."/>
            <person name="Riley R."/>
            <person name="Sun H."/>
            <person name="Grigoriev I.V."/>
            <person name="Van Elsas J.D."/>
            <person name="Nichols N.N."/>
        </authorList>
    </citation>
    <scope>NUCLEOTIDE SEQUENCE [LARGE SCALE GENOMIC DNA]</scope>
    <source>
        <strain evidence="2 3">NRRL 30616</strain>
    </source>
</reference>
<proteinExistence type="predicted"/>
<evidence type="ECO:0000256" key="1">
    <source>
        <dbReference type="SAM" id="MobiDB-lite"/>
    </source>
</evidence>
<organism evidence="2 3">
    <name type="scientific">Coniochaeta ligniaria NRRL 30616</name>
    <dbReference type="NCBI Taxonomy" id="1408157"/>
    <lineage>
        <taxon>Eukaryota</taxon>
        <taxon>Fungi</taxon>
        <taxon>Dikarya</taxon>
        <taxon>Ascomycota</taxon>
        <taxon>Pezizomycotina</taxon>
        <taxon>Sordariomycetes</taxon>
        <taxon>Sordariomycetidae</taxon>
        <taxon>Coniochaetales</taxon>
        <taxon>Coniochaetaceae</taxon>
        <taxon>Coniochaeta</taxon>
    </lineage>
</organism>
<keyword evidence="3" id="KW-1185">Reference proteome</keyword>
<feature type="region of interest" description="Disordered" evidence="1">
    <location>
        <begin position="43"/>
        <end position="63"/>
    </location>
</feature>
<feature type="compositionally biased region" description="Acidic residues" evidence="1">
    <location>
        <begin position="165"/>
        <end position="185"/>
    </location>
</feature>
<protein>
    <submittedName>
        <fullName evidence="2">Uncharacterized protein</fullName>
    </submittedName>
</protein>